<comment type="catalytic activity">
    <reaction evidence="1">
        <text>S-ubiquitinyl-[E2 ubiquitin-conjugating enzyme]-L-cysteine + [acceptor protein]-L-lysine = [E2 ubiquitin-conjugating enzyme]-L-cysteine + N(6)-ubiquitinyl-[acceptor protein]-L-lysine.</text>
        <dbReference type="EC" id="2.3.2.27"/>
    </reaction>
</comment>
<keyword evidence="12 15" id="KW-0472">Membrane</keyword>
<evidence type="ECO:0000256" key="11">
    <source>
        <dbReference type="ARBA" id="ARBA00022989"/>
    </source>
</evidence>
<evidence type="ECO:0000256" key="10">
    <source>
        <dbReference type="ARBA" id="ARBA00022833"/>
    </source>
</evidence>
<feature type="transmembrane region" description="Helical" evidence="15">
    <location>
        <begin position="20"/>
        <end position="41"/>
    </location>
</feature>
<accession>A0AAN7LDF1</accession>
<dbReference type="GO" id="GO:0061630">
    <property type="term" value="F:ubiquitin protein ligase activity"/>
    <property type="evidence" value="ECO:0007669"/>
    <property type="project" value="UniProtKB-EC"/>
</dbReference>
<name>A0AAN7LDF1_TRANT</name>
<protein>
    <recommendedName>
        <fullName evidence="4">RING-type E3 ubiquitin transferase</fullName>
        <ecNumber evidence="4">2.3.2.27</ecNumber>
    </recommendedName>
</protein>
<keyword evidence="11 15" id="KW-1133">Transmembrane helix</keyword>
<evidence type="ECO:0000256" key="12">
    <source>
        <dbReference type="ARBA" id="ARBA00023136"/>
    </source>
</evidence>
<evidence type="ECO:0000256" key="9">
    <source>
        <dbReference type="ARBA" id="ARBA00022786"/>
    </source>
</evidence>
<dbReference type="CDD" id="cd16454">
    <property type="entry name" value="RING-H2_PA-TM-RING"/>
    <property type="match status" value="1"/>
</dbReference>
<dbReference type="EC" id="2.3.2.27" evidence="4"/>
<dbReference type="InterPro" id="IPR013083">
    <property type="entry name" value="Znf_RING/FYVE/PHD"/>
</dbReference>
<evidence type="ECO:0000256" key="6">
    <source>
        <dbReference type="ARBA" id="ARBA00022692"/>
    </source>
</evidence>
<comment type="pathway">
    <text evidence="3">Protein modification; protein ubiquitination.</text>
</comment>
<evidence type="ECO:0000256" key="8">
    <source>
        <dbReference type="ARBA" id="ARBA00022771"/>
    </source>
</evidence>
<evidence type="ECO:0000256" key="7">
    <source>
        <dbReference type="ARBA" id="ARBA00022723"/>
    </source>
</evidence>
<evidence type="ECO:0000256" key="15">
    <source>
        <dbReference type="SAM" id="Phobius"/>
    </source>
</evidence>
<keyword evidence="10" id="KW-0862">Zinc</keyword>
<evidence type="ECO:0000256" key="1">
    <source>
        <dbReference type="ARBA" id="ARBA00000900"/>
    </source>
</evidence>
<dbReference type="PANTHER" id="PTHR14155">
    <property type="entry name" value="RING FINGER DOMAIN-CONTAINING"/>
    <property type="match status" value="1"/>
</dbReference>
<dbReference type="SMART" id="SM00184">
    <property type="entry name" value="RING"/>
    <property type="match status" value="1"/>
</dbReference>
<evidence type="ECO:0000256" key="5">
    <source>
        <dbReference type="ARBA" id="ARBA00022679"/>
    </source>
</evidence>
<dbReference type="Proteomes" id="UP001346149">
    <property type="component" value="Unassembled WGS sequence"/>
</dbReference>
<dbReference type="FunFam" id="3.30.40.10:FF:000187">
    <property type="entry name" value="E3 ubiquitin-protein ligase ATL6"/>
    <property type="match status" value="1"/>
</dbReference>
<keyword evidence="5" id="KW-0808">Transferase</keyword>
<evidence type="ECO:0000256" key="3">
    <source>
        <dbReference type="ARBA" id="ARBA00004906"/>
    </source>
</evidence>
<dbReference type="SUPFAM" id="SSF57850">
    <property type="entry name" value="RING/U-box"/>
    <property type="match status" value="1"/>
</dbReference>
<dbReference type="PROSITE" id="PS50089">
    <property type="entry name" value="ZF_RING_2"/>
    <property type="match status" value="1"/>
</dbReference>
<comment type="subcellular location">
    <subcellularLocation>
        <location evidence="2">Membrane</location>
        <topology evidence="2">Single-pass membrane protein</topology>
    </subcellularLocation>
</comment>
<dbReference type="EMBL" id="JAXQNO010000017">
    <property type="protein sequence ID" value="KAK4778896.1"/>
    <property type="molecule type" value="Genomic_DNA"/>
</dbReference>
<evidence type="ECO:0000256" key="13">
    <source>
        <dbReference type="ARBA" id="ARBA00024209"/>
    </source>
</evidence>
<dbReference type="Gene3D" id="3.30.40.10">
    <property type="entry name" value="Zinc/RING finger domain, C3HC4 (zinc finger)"/>
    <property type="match status" value="1"/>
</dbReference>
<keyword evidence="6 15" id="KW-0812">Transmembrane</keyword>
<evidence type="ECO:0000256" key="14">
    <source>
        <dbReference type="PROSITE-ProRule" id="PRU00175"/>
    </source>
</evidence>
<dbReference type="Pfam" id="PF13639">
    <property type="entry name" value="zf-RING_2"/>
    <property type="match status" value="1"/>
</dbReference>
<keyword evidence="8 14" id="KW-0863">Zinc-finger</keyword>
<proteinExistence type="inferred from homology"/>
<dbReference type="InterPro" id="IPR053238">
    <property type="entry name" value="RING-H2_zinc_finger"/>
</dbReference>
<keyword evidence="7" id="KW-0479">Metal-binding</keyword>
<dbReference type="AlphaFoldDB" id="A0AAN7LDF1"/>
<gene>
    <name evidence="17" type="ORF">SAY86_006424</name>
</gene>
<feature type="domain" description="RING-type" evidence="16">
    <location>
        <begin position="92"/>
        <end position="134"/>
    </location>
</feature>
<evidence type="ECO:0000313" key="18">
    <source>
        <dbReference type="Proteomes" id="UP001346149"/>
    </source>
</evidence>
<keyword evidence="18" id="KW-1185">Reference proteome</keyword>
<sequence>MSNPPDASAPLPPPPLTVTFTVTLVIFFILSILSICFFRCFSDNNIRDGHRKPNRPAAKRNNGLDPVVIQAFPTFVYSDVKHLRRETYELECAICLLAFDEDSVLRLLTVCYHVFHQGCIDIWLESHKSCPVCRGNLDLSPEKIQESIDVADDDDKEYKGSKKLNAAVAGLKGQQQIDQLPRWNSTGHSIVKDKLAAYYKYTVRLPDNIVKVRVSKGHTGSCITFGRFSAGSRVALDELPGCSKDNGRIG</sequence>
<dbReference type="GO" id="GO:0016020">
    <property type="term" value="C:membrane"/>
    <property type="evidence" value="ECO:0007669"/>
    <property type="project" value="UniProtKB-SubCell"/>
</dbReference>
<evidence type="ECO:0000313" key="17">
    <source>
        <dbReference type="EMBL" id="KAK4778896.1"/>
    </source>
</evidence>
<organism evidence="17 18">
    <name type="scientific">Trapa natans</name>
    <name type="common">Water chestnut</name>
    <dbReference type="NCBI Taxonomy" id="22666"/>
    <lineage>
        <taxon>Eukaryota</taxon>
        <taxon>Viridiplantae</taxon>
        <taxon>Streptophyta</taxon>
        <taxon>Embryophyta</taxon>
        <taxon>Tracheophyta</taxon>
        <taxon>Spermatophyta</taxon>
        <taxon>Magnoliopsida</taxon>
        <taxon>eudicotyledons</taxon>
        <taxon>Gunneridae</taxon>
        <taxon>Pentapetalae</taxon>
        <taxon>rosids</taxon>
        <taxon>malvids</taxon>
        <taxon>Myrtales</taxon>
        <taxon>Lythraceae</taxon>
        <taxon>Trapa</taxon>
    </lineage>
</organism>
<dbReference type="PANTHER" id="PTHR14155:SF521">
    <property type="entry name" value="RING-H2 FINGER PROTEIN ATL30"/>
    <property type="match status" value="1"/>
</dbReference>
<reference evidence="17 18" key="1">
    <citation type="journal article" date="2023" name="Hortic Res">
        <title>Pangenome of water caltrop reveals structural variations and asymmetric subgenome divergence after allopolyploidization.</title>
        <authorList>
            <person name="Zhang X."/>
            <person name="Chen Y."/>
            <person name="Wang L."/>
            <person name="Yuan Y."/>
            <person name="Fang M."/>
            <person name="Shi L."/>
            <person name="Lu R."/>
            <person name="Comes H.P."/>
            <person name="Ma Y."/>
            <person name="Chen Y."/>
            <person name="Huang G."/>
            <person name="Zhou Y."/>
            <person name="Zheng Z."/>
            <person name="Qiu Y."/>
        </authorList>
    </citation>
    <scope>NUCLEOTIDE SEQUENCE [LARGE SCALE GENOMIC DNA]</scope>
    <source>
        <strain evidence="17">F231</strain>
    </source>
</reference>
<evidence type="ECO:0000259" key="16">
    <source>
        <dbReference type="PROSITE" id="PS50089"/>
    </source>
</evidence>
<evidence type="ECO:0000256" key="4">
    <source>
        <dbReference type="ARBA" id="ARBA00012483"/>
    </source>
</evidence>
<comment type="caution">
    <text evidence="17">The sequence shown here is derived from an EMBL/GenBank/DDBJ whole genome shotgun (WGS) entry which is preliminary data.</text>
</comment>
<evidence type="ECO:0000256" key="2">
    <source>
        <dbReference type="ARBA" id="ARBA00004167"/>
    </source>
</evidence>
<comment type="similarity">
    <text evidence="13">Belongs to the RING-type zinc finger family. ATL subfamily.</text>
</comment>
<dbReference type="InterPro" id="IPR001841">
    <property type="entry name" value="Znf_RING"/>
</dbReference>
<dbReference type="GO" id="GO:0008270">
    <property type="term" value="F:zinc ion binding"/>
    <property type="evidence" value="ECO:0007669"/>
    <property type="project" value="UniProtKB-KW"/>
</dbReference>
<keyword evidence="9" id="KW-0833">Ubl conjugation pathway</keyword>